<proteinExistence type="predicted"/>
<feature type="region of interest" description="Disordered" evidence="1">
    <location>
        <begin position="89"/>
        <end position="113"/>
    </location>
</feature>
<keyword evidence="3" id="KW-1185">Reference proteome</keyword>
<reference evidence="2 3" key="1">
    <citation type="submission" date="2016-11" db="EMBL/GenBank/DDBJ databases">
        <title>Study of marine rhodopsin-containing bacteria.</title>
        <authorList>
            <person name="Yoshizawa S."/>
            <person name="Kumagai Y."/>
            <person name="Kogure K."/>
        </authorList>
    </citation>
    <scope>NUCLEOTIDE SEQUENCE [LARGE SCALE GENOMIC DNA]</scope>
    <source>
        <strain evidence="2 3">SG-29</strain>
    </source>
</reference>
<evidence type="ECO:0000256" key="1">
    <source>
        <dbReference type="SAM" id="MobiDB-lite"/>
    </source>
</evidence>
<protein>
    <submittedName>
        <fullName evidence="2">Uncharacterized protein</fullName>
    </submittedName>
</protein>
<dbReference type="EMBL" id="MQWB01000001">
    <property type="protein sequence ID" value="OZC02784.1"/>
    <property type="molecule type" value="Genomic_DNA"/>
</dbReference>
<evidence type="ECO:0000313" key="2">
    <source>
        <dbReference type="EMBL" id="OZC02784.1"/>
    </source>
</evidence>
<gene>
    <name evidence="2" type="ORF">BSZ36_07235</name>
</gene>
<accession>A0A259TYY6</accession>
<sequence>MVQHEDETRVLKSAWRSLYPIRHDTQEGDLYASHVLDVRDDGFTTCCLSRCRDEPFSASKVQQAASGARAQGTLYASPLATPTLLKDMWDQAERGEQDSTRPPDDYRSRVERR</sequence>
<comment type="caution">
    <text evidence="2">The sequence shown here is derived from an EMBL/GenBank/DDBJ whole genome shotgun (WGS) entry which is preliminary data.</text>
</comment>
<dbReference type="Proteomes" id="UP000216446">
    <property type="component" value="Unassembled WGS sequence"/>
</dbReference>
<name>A0A259TYY6_9BACT</name>
<organism evidence="2 3">
    <name type="scientific">Rubricoccus marinus</name>
    <dbReference type="NCBI Taxonomy" id="716817"/>
    <lineage>
        <taxon>Bacteria</taxon>
        <taxon>Pseudomonadati</taxon>
        <taxon>Rhodothermota</taxon>
        <taxon>Rhodothermia</taxon>
        <taxon>Rhodothermales</taxon>
        <taxon>Rubricoccaceae</taxon>
        <taxon>Rubricoccus</taxon>
    </lineage>
</organism>
<dbReference type="InParanoid" id="A0A259TYY6"/>
<dbReference type="AlphaFoldDB" id="A0A259TYY6"/>
<evidence type="ECO:0000313" key="3">
    <source>
        <dbReference type="Proteomes" id="UP000216446"/>
    </source>
</evidence>